<reference evidence="2" key="3">
    <citation type="submission" date="2019-06" db="EMBL/GenBank/DDBJ databases">
        <authorList>
            <person name="Poynton C."/>
            <person name="Hasenbein S."/>
            <person name="Benoit J.B."/>
            <person name="Sepulveda M.S."/>
            <person name="Poelchau M.F."/>
            <person name="Murali S.C."/>
            <person name="Chen S."/>
            <person name="Glastad K.M."/>
            <person name="Werren J.H."/>
            <person name="Vineis J.H."/>
            <person name="Bowen J.L."/>
            <person name="Friedrich M."/>
            <person name="Jones J."/>
            <person name="Robertson H.M."/>
            <person name="Feyereisen R."/>
            <person name="Mechler-Hickson A."/>
            <person name="Mathers N."/>
            <person name="Lee C.E."/>
            <person name="Colbourne J.K."/>
            <person name="Biales A."/>
            <person name="Johnston J.S."/>
            <person name="Wellborn G.A."/>
            <person name="Rosendale A.J."/>
            <person name="Cridge A.G."/>
            <person name="Munoz-Torres M.C."/>
            <person name="Bain P.A."/>
            <person name="Manny A.R."/>
            <person name="Major K.M."/>
            <person name="Lambert F.N."/>
            <person name="Vulpe C.D."/>
            <person name="Tuck P."/>
            <person name="Blalock B.J."/>
            <person name="Lin Y.-Y."/>
            <person name="Smith M.E."/>
            <person name="Ochoa-Acuna H."/>
            <person name="Chen M.-J.M."/>
            <person name="Childers C.P."/>
            <person name="Qu J."/>
            <person name="Dugan S."/>
            <person name="Lee S.L."/>
            <person name="Chao H."/>
            <person name="Dinh H."/>
            <person name="Han Y."/>
            <person name="Doddapaneni H."/>
            <person name="Worley K.C."/>
            <person name="Muzny D.M."/>
            <person name="Gibbs R.A."/>
            <person name="Richards S."/>
        </authorList>
    </citation>
    <scope>NUCLEOTIDE SEQUENCE</scope>
    <source>
        <strain evidence="2">HAZT.00-mixed</strain>
        <tissue evidence="2">Whole organism</tissue>
    </source>
</reference>
<gene>
    <name evidence="2" type="ORF">HAZT_HAZT011340</name>
</gene>
<protein>
    <submittedName>
        <fullName evidence="2">Uncharacterized protein</fullName>
    </submittedName>
</protein>
<dbReference type="Proteomes" id="UP000711488">
    <property type="component" value="Unassembled WGS sequence"/>
</dbReference>
<accession>A0A6A0GQL0</accession>
<keyword evidence="1" id="KW-0812">Transmembrane</keyword>
<dbReference type="AlphaFoldDB" id="A0A6A0GQL0"/>
<organism evidence="2">
    <name type="scientific">Hyalella azteca</name>
    <name type="common">Amphipod</name>
    <dbReference type="NCBI Taxonomy" id="294128"/>
    <lineage>
        <taxon>Eukaryota</taxon>
        <taxon>Metazoa</taxon>
        <taxon>Ecdysozoa</taxon>
        <taxon>Arthropoda</taxon>
        <taxon>Crustacea</taxon>
        <taxon>Multicrustacea</taxon>
        <taxon>Malacostraca</taxon>
        <taxon>Eumalacostraca</taxon>
        <taxon>Peracarida</taxon>
        <taxon>Amphipoda</taxon>
        <taxon>Senticaudata</taxon>
        <taxon>Talitrida</taxon>
        <taxon>Talitroidea</taxon>
        <taxon>Hyalellidae</taxon>
        <taxon>Hyalella</taxon>
    </lineage>
</organism>
<reference evidence="2" key="1">
    <citation type="submission" date="2014-08" db="EMBL/GenBank/DDBJ databases">
        <authorList>
            <person name="Murali S."/>
            <person name="Richards S."/>
            <person name="Bandaranaike D."/>
            <person name="Bellair M."/>
            <person name="Blankenburg K."/>
            <person name="Chao H."/>
            <person name="Dinh H."/>
            <person name="Doddapaneni H."/>
            <person name="Dugan-Rocha S."/>
            <person name="Elkadiri S."/>
            <person name="Gnanaolivu R."/>
            <person name="Hughes D."/>
            <person name="Lee S."/>
            <person name="Li M."/>
            <person name="Ming W."/>
            <person name="Munidasa M."/>
            <person name="Muniz J."/>
            <person name="Nguyen L."/>
            <person name="Osuji N."/>
            <person name="Pu L.-L."/>
            <person name="Puazo M."/>
            <person name="Skinner E."/>
            <person name="Qu C."/>
            <person name="Quiroz J."/>
            <person name="Raj R."/>
            <person name="Weissenberger G."/>
            <person name="Xin Y."/>
            <person name="Zou X."/>
            <person name="Han Y."/>
            <person name="Worley K."/>
            <person name="Muzny D."/>
            <person name="Gibbs R."/>
        </authorList>
    </citation>
    <scope>NUCLEOTIDE SEQUENCE</scope>
    <source>
        <strain evidence="2">HAZT.00-mixed</strain>
        <tissue evidence="2">Whole organism</tissue>
    </source>
</reference>
<evidence type="ECO:0000256" key="1">
    <source>
        <dbReference type="SAM" id="Phobius"/>
    </source>
</evidence>
<proteinExistence type="predicted"/>
<dbReference type="PROSITE" id="PS51257">
    <property type="entry name" value="PROKAR_LIPOPROTEIN"/>
    <property type="match status" value="1"/>
</dbReference>
<keyword evidence="1" id="KW-0472">Membrane</keyword>
<evidence type="ECO:0000313" key="2">
    <source>
        <dbReference type="EMBL" id="KAA0184681.1"/>
    </source>
</evidence>
<reference evidence="2" key="2">
    <citation type="journal article" date="2018" name="Environ. Sci. Technol.">
        <title>The Toxicogenome of Hyalella azteca: A Model for Sediment Ecotoxicology and Evolutionary Toxicology.</title>
        <authorList>
            <person name="Poynton H.C."/>
            <person name="Hasenbein S."/>
            <person name="Benoit J.B."/>
            <person name="Sepulveda M.S."/>
            <person name="Poelchau M.F."/>
            <person name="Hughes D.S.T."/>
            <person name="Murali S.C."/>
            <person name="Chen S."/>
            <person name="Glastad K.M."/>
            <person name="Goodisman M.A.D."/>
            <person name="Werren J.H."/>
            <person name="Vineis J.H."/>
            <person name="Bowen J.L."/>
            <person name="Friedrich M."/>
            <person name="Jones J."/>
            <person name="Robertson H.M."/>
            <person name="Feyereisen R."/>
            <person name="Mechler-Hickson A."/>
            <person name="Mathers N."/>
            <person name="Lee C.E."/>
            <person name="Colbourne J.K."/>
            <person name="Biales A."/>
            <person name="Johnston J.S."/>
            <person name="Wellborn G.A."/>
            <person name="Rosendale A.J."/>
            <person name="Cridge A.G."/>
            <person name="Munoz-Torres M.C."/>
            <person name="Bain P.A."/>
            <person name="Manny A.R."/>
            <person name="Major K.M."/>
            <person name="Lambert F.N."/>
            <person name="Vulpe C.D."/>
            <person name="Tuck P."/>
            <person name="Blalock B.J."/>
            <person name="Lin Y.Y."/>
            <person name="Smith M.E."/>
            <person name="Ochoa-Acuna H."/>
            <person name="Chen M.M."/>
            <person name="Childers C.P."/>
            <person name="Qu J."/>
            <person name="Dugan S."/>
            <person name="Lee S.L."/>
            <person name="Chao H."/>
            <person name="Dinh H."/>
            <person name="Han Y."/>
            <person name="Doddapaneni H."/>
            <person name="Worley K.C."/>
            <person name="Muzny D.M."/>
            <person name="Gibbs R.A."/>
            <person name="Richards S."/>
        </authorList>
    </citation>
    <scope>NUCLEOTIDE SEQUENCE</scope>
    <source>
        <strain evidence="2">HAZT.00-mixed</strain>
        <tissue evidence="2">Whole organism</tissue>
    </source>
</reference>
<dbReference type="EMBL" id="JQDR03016826">
    <property type="protein sequence ID" value="KAA0184681.1"/>
    <property type="molecule type" value="Genomic_DNA"/>
</dbReference>
<comment type="caution">
    <text evidence="2">The sequence shown here is derived from an EMBL/GenBank/DDBJ whole genome shotgun (WGS) entry which is preliminary data.</text>
</comment>
<feature type="transmembrane region" description="Helical" evidence="1">
    <location>
        <begin position="12"/>
        <end position="30"/>
    </location>
</feature>
<sequence>MMKELHIKNILSGLFTSTGCAVLWTLYGIVFRQRKRGFTLVWSAGLSGDYHFRALQDPVNAGPDIDDGGGIHTDANMYPSFRHTDANVCNSFRRADANACPFFS</sequence>
<keyword evidence="1" id="KW-1133">Transmembrane helix</keyword>
<name>A0A6A0GQL0_HYAAZ</name>